<reference evidence="2" key="1">
    <citation type="journal article" date="2020" name="Fungal Divers.">
        <title>Resolving the Mortierellaceae phylogeny through synthesis of multi-gene phylogenetics and phylogenomics.</title>
        <authorList>
            <person name="Vandepol N."/>
            <person name="Liber J."/>
            <person name="Desiro A."/>
            <person name="Na H."/>
            <person name="Kennedy M."/>
            <person name="Barry K."/>
            <person name="Grigoriev I.V."/>
            <person name="Miller A.N."/>
            <person name="O'Donnell K."/>
            <person name="Stajich J.E."/>
            <person name="Bonito G."/>
        </authorList>
    </citation>
    <scope>NUCLEOTIDE SEQUENCE</scope>
    <source>
        <strain evidence="2">NRRL 6426</strain>
    </source>
</reference>
<dbReference type="Proteomes" id="UP000748756">
    <property type="component" value="Unassembled WGS sequence"/>
</dbReference>
<evidence type="ECO:0000313" key="3">
    <source>
        <dbReference type="Proteomes" id="UP000748756"/>
    </source>
</evidence>
<comment type="caution">
    <text evidence="2">The sequence shown here is derived from an EMBL/GenBank/DDBJ whole genome shotgun (WGS) entry which is preliminary data.</text>
</comment>
<evidence type="ECO:0000313" key="2">
    <source>
        <dbReference type="EMBL" id="KAF9140477.1"/>
    </source>
</evidence>
<proteinExistence type="predicted"/>
<sequence>MDIHIVIKDDTLRGIVTSVLLAVISIFLFIIVQSTREGITFWLYTHFPKNKAKLYIMATSRRGSYLDVLGVLNILGGFPMFIVLLVMTLGMLGNTFSGLVVSTKNVPMDLCTNNGCFSTGFGKNLLTGYDNVTTIVSEYQITPTTSMRDFAFQDMNNTITEELPWAGASIRSTNAVIVPPEIQQVPLDRLKRRVEYTGVLDVVSFETVSMGVEYIDGTFLSVTQGVSLVSQSGVVLNRTGWGIHDSPPPNIPTNRTMELKLVDWTTSTATGINLILVTAILNKFGDQAFRQDALKRIIANDTVSHIRRATFYGYFLYMSIVGTVDLTFRTRLDGSAGQLEISTFDNLKVVKAADSHELFNATLDNLQSNQKVLSNHSKEMQDVFKDLFQGISTSKTMDLSSYVTTCLVMAISQTRPVGMIKGYEQANVITPVISIKLSLLIPLLLVTVVLFIPYAIVMVKLHINDSNWLLYKFNVDVREYLINLCCSRFIVTKPMSDKEVSKMIREDQGDNGPVFGDEQGKLYM</sequence>
<gene>
    <name evidence="2" type="ORF">BG015_001653</name>
</gene>
<dbReference type="AlphaFoldDB" id="A0A9P5V6C4"/>
<feature type="transmembrane region" description="Helical" evidence="1">
    <location>
        <begin position="65"/>
        <end position="92"/>
    </location>
</feature>
<dbReference type="EMBL" id="JAAAUQ010001300">
    <property type="protein sequence ID" value="KAF9140477.1"/>
    <property type="molecule type" value="Genomic_DNA"/>
</dbReference>
<name>A0A9P5V6C4_9FUNG</name>
<keyword evidence="3" id="KW-1185">Reference proteome</keyword>
<organism evidence="2 3">
    <name type="scientific">Linnemannia schmuckeri</name>
    <dbReference type="NCBI Taxonomy" id="64567"/>
    <lineage>
        <taxon>Eukaryota</taxon>
        <taxon>Fungi</taxon>
        <taxon>Fungi incertae sedis</taxon>
        <taxon>Mucoromycota</taxon>
        <taxon>Mortierellomycotina</taxon>
        <taxon>Mortierellomycetes</taxon>
        <taxon>Mortierellales</taxon>
        <taxon>Mortierellaceae</taxon>
        <taxon>Linnemannia</taxon>
    </lineage>
</organism>
<feature type="transmembrane region" description="Helical" evidence="1">
    <location>
        <begin position="439"/>
        <end position="459"/>
    </location>
</feature>
<accession>A0A9P5V6C4</accession>
<keyword evidence="1" id="KW-1133">Transmembrane helix</keyword>
<protein>
    <submittedName>
        <fullName evidence="2">Uncharacterized protein</fullName>
    </submittedName>
</protein>
<feature type="transmembrane region" description="Helical" evidence="1">
    <location>
        <begin position="12"/>
        <end position="32"/>
    </location>
</feature>
<keyword evidence="1" id="KW-0472">Membrane</keyword>
<keyword evidence="1" id="KW-0812">Transmembrane</keyword>
<dbReference type="OrthoDB" id="2354750at2759"/>
<evidence type="ECO:0000256" key="1">
    <source>
        <dbReference type="SAM" id="Phobius"/>
    </source>
</evidence>